<evidence type="ECO:0000313" key="3">
    <source>
        <dbReference type="WBParaSite" id="PSU_v2.g1626.t1"/>
    </source>
</evidence>
<protein>
    <submittedName>
        <fullName evidence="3">Uncharacterized protein</fullName>
    </submittedName>
</protein>
<evidence type="ECO:0000313" key="2">
    <source>
        <dbReference type="Proteomes" id="UP000887577"/>
    </source>
</evidence>
<dbReference type="WBParaSite" id="PSU_v2.g1626.t1">
    <property type="protein sequence ID" value="PSU_v2.g1626.t1"/>
    <property type="gene ID" value="PSU_v2.g1626"/>
</dbReference>
<feature type="coiled-coil region" evidence="1">
    <location>
        <begin position="357"/>
        <end position="437"/>
    </location>
</feature>
<keyword evidence="2" id="KW-1185">Reference proteome</keyword>
<keyword evidence="1" id="KW-0175">Coiled coil</keyword>
<proteinExistence type="predicted"/>
<sequence length="445" mass="51473">MKPSVKRKALTKIAPKLESLILQSQKQIPTSLFSQNSNFFKKDASGNFIGFCIKTFAILCAENLVKKEDDENDGVPFEAPEDHQECVDDLQSIIMADLDILKDKKFYDYLLQSLNDHRGKLDGFDNVTMRPEFTQEFFASYWLDLMKCAHFDNVPLVTVEDHDHQGKIVNGFDSIHRSLFEVCESRIDLRLTTRFVITGIKLADEEETALRNLFMLILLFVSEWVADQQEDCPHITLKQPMARLVHACFSKLFKDIYYGKDESFKNFIFDENKENSPPPPFIFSPNRSFNTSDLSGFNITPNVQRHNEIENETILDRLSETNEALMKAVNLKTDKERKLLADYKHLQETLNAQTLEMVAIKKLNDEYSEEKQSLQHNLVKTKNELIQIEIEKKNEIESLNCTVSELQMHQDLLKNQLANATLETDNLKNDIDELTEAKRTKLCKM</sequence>
<accession>A0A914YAF2</accession>
<dbReference type="Proteomes" id="UP000887577">
    <property type="component" value="Unplaced"/>
</dbReference>
<evidence type="ECO:0000256" key="1">
    <source>
        <dbReference type="SAM" id="Coils"/>
    </source>
</evidence>
<name>A0A914YAF2_9BILA</name>
<organism evidence="2 3">
    <name type="scientific">Panagrolaimus superbus</name>
    <dbReference type="NCBI Taxonomy" id="310955"/>
    <lineage>
        <taxon>Eukaryota</taxon>
        <taxon>Metazoa</taxon>
        <taxon>Ecdysozoa</taxon>
        <taxon>Nematoda</taxon>
        <taxon>Chromadorea</taxon>
        <taxon>Rhabditida</taxon>
        <taxon>Tylenchina</taxon>
        <taxon>Panagrolaimomorpha</taxon>
        <taxon>Panagrolaimoidea</taxon>
        <taxon>Panagrolaimidae</taxon>
        <taxon>Panagrolaimus</taxon>
    </lineage>
</organism>
<dbReference type="AlphaFoldDB" id="A0A914YAF2"/>
<reference evidence="3" key="1">
    <citation type="submission" date="2022-11" db="UniProtKB">
        <authorList>
            <consortium name="WormBaseParasite"/>
        </authorList>
    </citation>
    <scope>IDENTIFICATION</scope>
</reference>